<keyword evidence="3" id="KW-0808">Transferase</keyword>
<dbReference type="GO" id="GO:0008374">
    <property type="term" value="F:O-acyltransferase activity"/>
    <property type="evidence" value="ECO:0007669"/>
    <property type="project" value="InterPro"/>
</dbReference>
<sequence length="356" mass="40942">MGGEIKNFVEVWLLVFISLCYCYYGGKFIPKGTLRLLSILPIVSLFLYLPLKLHSMHLGGITSFFIAWLANFKLLLFAFDKGPLSSSSSSSSSISLFRFIALACFPIKVHQDLSHKNEKKIDQPTKKGHKSPINYATKGLLLALMLRIYDYSHYLHPKFILVLYCFHIYFLLEIMLAIVAALARTLLSMDLEPQFNEPYLSTSLQDFWGYRWNIMVTRILRPTVYVPVLNYSTRILGRKWAPLPAVFSTFIVSAIMHELIFYYLGRVRPTWEITGFFLLHGLCLVIEIVLKKAFTGKFQLPRAVTGPLTFAFVFVTAFWLFLPPLLRCQADQRAFDEYAAIGAFLKDVGVRFRRLQ</sequence>
<evidence type="ECO:0000256" key="9">
    <source>
        <dbReference type="SAM" id="Phobius"/>
    </source>
</evidence>
<dbReference type="Proteomes" id="UP001370490">
    <property type="component" value="Unassembled WGS sequence"/>
</dbReference>
<evidence type="ECO:0000256" key="5">
    <source>
        <dbReference type="ARBA" id="ARBA00022989"/>
    </source>
</evidence>
<feature type="transmembrane region" description="Helical" evidence="9">
    <location>
        <begin position="302"/>
        <end position="322"/>
    </location>
</feature>
<keyword evidence="6" id="KW-0443">Lipid metabolism</keyword>
<dbReference type="GO" id="GO:0016020">
    <property type="term" value="C:membrane"/>
    <property type="evidence" value="ECO:0007669"/>
    <property type="project" value="UniProtKB-SubCell"/>
</dbReference>
<keyword evidence="5 9" id="KW-1133">Transmembrane helix</keyword>
<evidence type="ECO:0000256" key="1">
    <source>
        <dbReference type="ARBA" id="ARBA00004141"/>
    </source>
</evidence>
<gene>
    <name evidence="11" type="ORF">RJ641_018578</name>
</gene>
<evidence type="ECO:0000313" key="11">
    <source>
        <dbReference type="EMBL" id="KAK6917827.1"/>
    </source>
</evidence>
<feature type="transmembrane region" description="Helical" evidence="9">
    <location>
        <begin position="161"/>
        <end position="183"/>
    </location>
</feature>
<evidence type="ECO:0000256" key="8">
    <source>
        <dbReference type="ARBA" id="ARBA00023315"/>
    </source>
</evidence>
<dbReference type="Pfam" id="PF13813">
    <property type="entry name" value="MBOAT_2"/>
    <property type="match status" value="1"/>
</dbReference>
<accession>A0AAN8UW17</accession>
<feature type="domain" description="Wax synthase" evidence="10">
    <location>
        <begin position="192"/>
        <end position="279"/>
    </location>
</feature>
<name>A0AAN8UW17_9MAGN</name>
<dbReference type="PANTHER" id="PTHR31595:SF77">
    <property type="entry name" value="ACYL-COA--STEROL O-ACYLTRANSFERASE 1-LIKE"/>
    <property type="match status" value="1"/>
</dbReference>
<organism evidence="11 12">
    <name type="scientific">Dillenia turbinata</name>
    <dbReference type="NCBI Taxonomy" id="194707"/>
    <lineage>
        <taxon>Eukaryota</taxon>
        <taxon>Viridiplantae</taxon>
        <taxon>Streptophyta</taxon>
        <taxon>Embryophyta</taxon>
        <taxon>Tracheophyta</taxon>
        <taxon>Spermatophyta</taxon>
        <taxon>Magnoliopsida</taxon>
        <taxon>eudicotyledons</taxon>
        <taxon>Gunneridae</taxon>
        <taxon>Pentapetalae</taxon>
        <taxon>Dilleniales</taxon>
        <taxon>Dilleniaceae</taxon>
        <taxon>Dillenia</taxon>
    </lineage>
</organism>
<evidence type="ECO:0000256" key="3">
    <source>
        <dbReference type="ARBA" id="ARBA00022679"/>
    </source>
</evidence>
<dbReference type="PANTHER" id="PTHR31595">
    <property type="entry name" value="LONG-CHAIN-ALCOHOL O-FATTY-ACYLTRANSFERASE 3-RELATED"/>
    <property type="match status" value="1"/>
</dbReference>
<evidence type="ECO:0000313" key="12">
    <source>
        <dbReference type="Proteomes" id="UP001370490"/>
    </source>
</evidence>
<dbReference type="GO" id="GO:0006629">
    <property type="term" value="P:lipid metabolic process"/>
    <property type="evidence" value="ECO:0007669"/>
    <property type="project" value="UniProtKB-KW"/>
</dbReference>
<keyword evidence="12" id="KW-1185">Reference proteome</keyword>
<evidence type="ECO:0000256" key="6">
    <source>
        <dbReference type="ARBA" id="ARBA00023098"/>
    </source>
</evidence>
<comment type="subcellular location">
    <subcellularLocation>
        <location evidence="1">Membrane</location>
        <topology evidence="1">Multi-pass membrane protein</topology>
    </subcellularLocation>
</comment>
<feature type="transmembrane region" description="Helical" evidence="9">
    <location>
        <begin position="32"/>
        <end position="51"/>
    </location>
</feature>
<dbReference type="AlphaFoldDB" id="A0AAN8UW17"/>
<dbReference type="PIRSF" id="PIRSF037006">
    <property type="entry name" value="Wax_synthase"/>
    <property type="match status" value="1"/>
</dbReference>
<dbReference type="EMBL" id="JBAMMX010000023">
    <property type="protein sequence ID" value="KAK6917827.1"/>
    <property type="molecule type" value="Genomic_DNA"/>
</dbReference>
<comment type="caution">
    <text evidence="11">The sequence shown here is derived from an EMBL/GenBank/DDBJ whole genome shotgun (WGS) entry which is preliminary data.</text>
</comment>
<feature type="transmembrane region" description="Helical" evidence="9">
    <location>
        <begin position="243"/>
        <end position="264"/>
    </location>
</feature>
<comment type="similarity">
    <text evidence="2">Belongs to the wax synthase family.</text>
</comment>
<keyword evidence="4 9" id="KW-0812">Transmembrane</keyword>
<proteinExistence type="inferred from homology"/>
<evidence type="ECO:0000256" key="4">
    <source>
        <dbReference type="ARBA" id="ARBA00022692"/>
    </source>
</evidence>
<feature type="transmembrane region" description="Helical" evidence="9">
    <location>
        <begin position="270"/>
        <end position="290"/>
    </location>
</feature>
<feature type="transmembrane region" description="Helical" evidence="9">
    <location>
        <begin position="7"/>
        <end position="26"/>
    </location>
</feature>
<protein>
    <submittedName>
        <fullName evidence="11">Wax synthase domain</fullName>
    </submittedName>
</protein>
<reference evidence="11 12" key="1">
    <citation type="submission" date="2023-12" db="EMBL/GenBank/DDBJ databases">
        <title>A high-quality genome assembly for Dillenia turbinata (Dilleniales).</title>
        <authorList>
            <person name="Chanderbali A."/>
        </authorList>
    </citation>
    <scope>NUCLEOTIDE SEQUENCE [LARGE SCALE GENOMIC DNA]</scope>
    <source>
        <strain evidence="11">LSX21</strain>
        <tissue evidence="11">Leaf</tissue>
    </source>
</reference>
<keyword evidence="8" id="KW-0012">Acyltransferase</keyword>
<dbReference type="InterPro" id="IPR017088">
    <property type="entry name" value="Wax_synthase_Magnoliopsida"/>
</dbReference>
<keyword evidence="7 9" id="KW-0472">Membrane</keyword>
<dbReference type="InterPro" id="IPR044851">
    <property type="entry name" value="Wax_synthase"/>
</dbReference>
<evidence type="ECO:0000256" key="7">
    <source>
        <dbReference type="ARBA" id="ARBA00023136"/>
    </source>
</evidence>
<evidence type="ECO:0000259" key="10">
    <source>
        <dbReference type="Pfam" id="PF13813"/>
    </source>
</evidence>
<dbReference type="InterPro" id="IPR032805">
    <property type="entry name" value="Wax_synthase_dom"/>
</dbReference>
<evidence type="ECO:0000256" key="2">
    <source>
        <dbReference type="ARBA" id="ARBA00007282"/>
    </source>
</evidence>
<feature type="transmembrane region" description="Helical" evidence="9">
    <location>
        <begin position="58"/>
        <end position="79"/>
    </location>
</feature>